<accession>A0ABV0E8J3</accession>
<dbReference type="EMBL" id="JAYLVJ010000087">
    <property type="protein sequence ID" value="MEO1759733.1"/>
    <property type="molecule type" value="Genomic_DNA"/>
</dbReference>
<evidence type="ECO:0000313" key="1">
    <source>
        <dbReference type="EMBL" id="MEO1759733.1"/>
    </source>
</evidence>
<reference evidence="1 2" key="1">
    <citation type="submission" date="2024-01" db="EMBL/GenBank/DDBJ databases">
        <title>The diversity of rhizobia nodulating Mimosa spp. in eleven states of Brazil covering several biomes is determined by host plant, location, and edaphic factors.</title>
        <authorList>
            <person name="Rouws L."/>
            <person name="Barauna A."/>
            <person name="Beukes C."/>
            <person name="De Faria S.M."/>
            <person name="Gross E."/>
            <person name="Dos Reis Junior F.B."/>
            <person name="Simon M."/>
            <person name="Maluk M."/>
            <person name="Odee D.W."/>
            <person name="Kenicer G."/>
            <person name="Young J.P.W."/>
            <person name="Reis V.M."/>
            <person name="Zilli J."/>
            <person name="James E.K."/>
        </authorList>
    </citation>
    <scope>NUCLEOTIDE SEQUENCE [LARGE SCALE GENOMIC DNA]</scope>
    <source>
        <strain evidence="1 2">JHI1651</strain>
    </source>
</reference>
<organism evidence="1 2">
    <name type="scientific">Paraburkholderia caribensis</name>
    <dbReference type="NCBI Taxonomy" id="75105"/>
    <lineage>
        <taxon>Bacteria</taxon>
        <taxon>Pseudomonadati</taxon>
        <taxon>Pseudomonadota</taxon>
        <taxon>Betaproteobacteria</taxon>
        <taxon>Burkholderiales</taxon>
        <taxon>Burkholderiaceae</taxon>
        <taxon>Paraburkholderia</taxon>
    </lineage>
</organism>
<name>A0ABV0E8J3_9BURK</name>
<keyword evidence="2" id="KW-1185">Reference proteome</keyword>
<dbReference type="Proteomes" id="UP001462961">
    <property type="component" value="Unassembled WGS sequence"/>
</dbReference>
<proteinExistence type="predicted"/>
<protein>
    <submittedName>
        <fullName evidence="1">Uncharacterized protein</fullName>
    </submittedName>
</protein>
<gene>
    <name evidence="1" type="ORF">VOI32_38445</name>
</gene>
<sequence length="47" mass="5074">MEIDVVVFATGYRVDLSFLDSEILSALCPIAIDHPPVAVATLPTPLY</sequence>
<comment type="caution">
    <text evidence="1">The sequence shown here is derived from an EMBL/GenBank/DDBJ whole genome shotgun (WGS) entry which is preliminary data.</text>
</comment>
<evidence type="ECO:0000313" key="2">
    <source>
        <dbReference type="Proteomes" id="UP001462961"/>
    </source>
</evidence>
<dbReference type="RefSeq" id="WP_181300041.1">
    <property type="nucleotide sequence ID" value="NZ_JAKUCO010000094.1"/>
</dbReference>